<accession>A0A2P6VLB5</accession>
<dbReference type="SMART" id="SM01411">
    <property type="entry name" value="Ephrin_rec_like"/>
    <property type="match status" value="10"/>
</dbReference>
<dbReference type="SUPFAM" id="SSF57184">
    <property type="entry name" value="Growth factor receptor domain"/>
    <property type="match status" value="4"/>
</dbReference>
<feature type="region of interest" description="Disordered" evidence="1">
    <location>
        <begin position="202"/>
        <end position="221"/>
    </location>
</feature>
<dbReference type="PANTHER" id="PTHR31560:SF0">
    <property type="entry name" value="UPF0652 PROTEIN C22H10.08"/>
    <property type="match status" value="1"/>
</dbReference>
<sequence length="1878" mass="199876">MRQHAELDIILDEEDQPGSQAAAAGPSELNGEEQARLYDEHAARLRAEAEAEANARRLVVAQEQWAEWLQQKDSDTSVLLARAEALQQLLAQMAAPGGDGSGGAAPPGGAPSAAAVMAAAEAAKLVEELSVATAEARASAAQLRAETGKRSSAEADLAGDGDTEMKRHREDSGADMQEGDEEGEGASSGGAGQAALGAFIGPQMRQGGAPPAAEQQQDGGEGAFRERARYIPLRLDMEQRRLLRLLEAALSVSEYTDKVDVLAWKRKSGRVHAQIRDMCAILCGLVVAQDYRRGQQLITERNFSDLATFFQDCFEVGRRHKVMNPEKMRETYGKLMYLLMDSCEGEVQELLEFKCVRPLRTVHVLLEERGALALLDDPLMEAATAEIVAGGAPRHEVQRRIKAKERARETLARRYRSRSLSEEDILHCLYSISDNNSYLLFNRDPIDRVISYLYDYFQPSHAEPGYSLAIQGGSQGARLTHSHERQYTYVLQSLTLWREISHEMFKLWCLADADMLAEGNRYNLQNTGQGLHRVQSAPRVGRAMQAILGRCRQGLGGWVGSSVVHLGDHNVPSALHFIDKYTQVPRILNPVVLVLDELPKLCRDPQVAAYVQSAFGGVEPCRKAILLDFFRHAFDGSGADNFFDAGSCIDGRLTSAWNWCSKIEKKPYYHVFRLAGFVGFDGDFNHSTMVRAATLAACLLALAAGASAAEAAVKTFPTTGCTGGSLKLDYVAPRENDDPIAKCLTSVRLDLTADCKVSLTPLQSHGSFVPAMWSGQPDLMGLGTFQNTQMVECPDKPRAPIQATTTFASITNPGQKLEAVRRAIIKAFASHVYGLDGFGNYIHQLVVTDLDFKQGTLMVKRSGDPTYGDYNLWYAVTENTITSLNDVRQDDDISPLSVIELCSDLEYPLVPYDDAATLCLTNDVADGPCPANSYPVLMVPDLNKFDEKDTAYKVCGLCPAGTAGEGFGCTTCPAGTYSGIGGDCNPCPAGTYSNAGSSVCIPCPTGTYAAGEGTQECSPCPEDSYSWIPGAAACVRCIKGVPEACLDGECPSGEPVAGKPLSTPATAIASVDTMDAEDGTCSFVSGTPYEIHALTKCPSWMEASPSLQLAFRVAGDCSIQISPITDPSCADPTDPRTSPDNDAFDADVHPYGKIEMRGYYTYDVETERFAIRSLFGVQIDDHTPKDKAVMLAIDAITGGELSLKFFGATTDAREATLWPISDALPLTPEVCFSKLTITGGLLLGAGPLPASKCPAGSYYHAKESCPTCPVGYTCPGGAPEEAKIFPCADNTYNPFLGFSGVCQECPEPLGPGTYTSYAAAQQCDVERLDLACDSDDYKDAGSFAYDTAAQACQKCAAGTYRPYGVSTECEPCPAGTYSAEGDAACTPCPPGEYNPLEGLADQFDITGFNCVVCAEGSVALSGADDTPADAPESTDEGPLPTGATFCDACPAGTFVKDPNEGCVTCPDDTYRSGDATLENNECKPIPPGYKLKVADVHDQIELCPPGQVSFYDDGNQGTGSRVPFGKQNECAACASLDANLGGNDWAHTFAPRKGMTHCIPCPGGTIPSNTGAGAAFATVSCKACPNGQFRDAYTKSASCTPCGPGKEVGPSSKMACSKCRAGTYMNATRAGKTTTEANTCDLCPIHTYRPTMGALSCLPCPRGTQTANNGNVECTACPIGYRNNQAGTACEAAGRGTFVNTTGAYVSTPCPKGTWNNEEAQDNCNPCAPGKYSNNFGSTECKTCAAGTYSGGQSSGCMDCRAGYFAPAGAAACSPCKPGTYTPEGKSATCKMCPKGYQCPTNAMKAVGPCPKGTFSNKEGNKQCTPCPINTYSLGGGSPFQPNPVMACIKCGAGTNTRGLVGQSKCQVIRPQVKRLFF</sequence>
<organism evidence="4 5">
    <name type="scientific">Micractinium conductrix</name>
    <dbReference type="NCBI Taxonomy" id="554055"/>
    <lineage>
        <taxon>Eukaryota</taxon>
        <taxon>Viridiplantae</taxon>
        <taxon>Chlorophyta</taxon>
        <taxon>core chlorophytes</taxon>
        <taxon>Trebouxiophyceae</taxon>
        <taxon>Chlorellales</taxon>
        <taxon>Chlorellaceae</taxon>
        <taxon>Chlorella clade</taxon>
        <taxon>Micractinium</taxon>
    </lineage>
</organism>
<evidence type="ECO:0000259" key="2">
    <source>
        <dbReference type="Pfam" id="PF07699"/>
    </source>
</evidence>
<dbReference type="InterPro" id="IPR057668">
    <property type="entry name" value="E2_Ub-conjug_enz_C"/>
</dbReference>
<name>A0A2P6VLB5_9CHLO</name>
<keyword evidence="5" id="KW-1185">Reference proteome</keyword>
<gene>
    <name evidence="4" type="ORF">C2E20_1866</name>
</gene>
<feature type="region of interest" description="Disordered" evidence="1">
    <location>
        <begin position="143"/>
        <end position="194"/>
    </location>
</feature>
<dbReference type="OrthoDB" id="406045at2759"/>
<dbReference type="EMBL" id="LHPF02000003">
    <property type="protein sequence ID" value="PSC74879.1"/>
    <property type="molecule type" value="Genomic_DNA"/>
</dbReference>
<proteinExistence type="predicted"/>
<dbReference type="InterPro" id="IPR009030">
    <property type="entry name" value="Growth_fac_rcpt_cys_sf"/>
</dbReference>
<dbReference type="Proteomes" id="UP000239649">
    <property type="component" value="Unassembled WGS sequence"/>
</dbReference>
<evidence type="ECO:0000259" key="3">
    <source>
        <dbReference type="Pfam" id="PF09418"/>
    </source>
</evidence>
<feature type="domain" description="Tyrosine-protein kinase ephrin type A/B receptor-like" evidence="2">
    <location>
        <begin position="1763"/>
        <end position="1796"/>
    </location>
</feature>
<feature type="domain" description="Tyrosine-protein kinase ephrin type A/B receptor-like" evidence="2">
    <location>
        <begin position="990"/>
        <end position="1033"/>
    </location>
</feature>
<protein>
    <recommendedName>
        <fullName evidence="6">Tyrosine-protein kinase ephrin type A/B receptor-like domain-containing protein</fullName>
    </recommendedName>
</protein>
<evidence type="ECO:0008006" key="6">
    <source>
        <dbReference type="Google" id="ProtNLM"/>
    </source>
</evidence>
<dbReference type="InterPro" id="IPR018553">
    <property type="entry name" value="E2_Ub-conjug_enz"/>
</dbReference>
<feature type="region of interest" description="Disordered" evidence="1">
    <location>
        <begin position="1"/>
        <end position="32"/>
    </location>
</feature>
<dbReference type="PANTHER" id="PTHR31560">
    <property type="entry name" value="UPF0652 PROTEIN C16A11.03C-RELATED"/>
    <property type="match status" value="1"/>
</dbReference>
<dbReference type="Pfam" id="PF07699">
    <property type="entry name" value="Ephrin_rec_like"/>
    <property type="match status" value="3"/>
</dbReference>
<feature type="domain" description="Non-canonical E2 ubiquitin-conjugating enzyme C-terminal" evidence="3">
    <location>
        <begin position="227"/>
        <end position="682"/>
    </location>
</feature>
<dbReference type="Pfam" id="PF09418">
    <property type="entry name" value="DUF2009"/>
    <property type="match status" value="1"/>
</dbReference>
<evidence type="ECO:0000256" key="1">
    <source>
        <dbReference type="SAM" id="MobiDB-lite"/>
    </source>
</evidence>
<reference evidence="4 5" key="1">
    <citation type="journal article" date="2018" name="Plant J.">
        <title>Genome sequences of Chlorella sorokiniana UTEX 1602 and Micractinium conductrix SAG 241.80: implications to maltose excretion by a green alga.</title>
        <authorList>
            <person name="Arriola M.B."/>
            <person name="Velmurugan N."/>
            <person name="Zhang Y."/>
            <person name="Plunkett M.H."/>
            <person name="Hondzo H."/>
            <person name="Barney B.M."/>
        </authorList>
    </citation>
    <scope>NUCLEOTIDE SEQUENCE [LARGE SCALE GENOMIC DNA]</scope>
    <source>
        <strain evidence="4 5">SAG 241.80</strain>
    </source>
</reference>
<evidence type="ECO:0000313" key="4">
    <source>
        <dbReference type="EMBL" id="PSC74879.1"/>
    </source>
</evidence>
<feature type="domain" description="Tyrosine-protein kinase ephrin type A/B receptor-like" evidence="2">
    <location>
        <begin position="1635"/>
        <end position="1670"/>
    </location>
</feature>
<dbReference type="InterPro" id="IPR011641">
    <property type="entry name" value="Tyr-kin_ephrin_A/B_rcpt-like"/>
</dbReference>
<feature type="region of interest" description="Disordered" evidence="1">
    <location>
        <begin position="1126"/>
        <end position="1145"/>
    </location>
</feature>
<comment type="caution">
    <text evidence="4">The sequence shown here is derived from an EMBL/GenBank/DDBJ whole genome shotgun (WGS) entry which is preliminary data.</text>
</comment>
<dbReference type="Gene3D" id="2.10.50.10">
    <property type="entry name" value="Tumor Necrosis Factor Receptor, subunit A, domain 2"/>
    <property type="match status" value="6"/>
</dbReference>
<evidence type="ECO:0000313" key="5">
    <source>
        <dbReference type="Proteomes" id="UP000239649"/>
    </source>
</evidence>
<feature type="compositionally biased region" description="Low complexity" evidence="1">
    <location>
        <begin position="206"/>
        <end position="218"/>
    </location>
</feature>
<feature type="compositionally biased region" description="Basic and acidic residues" evidence="1">
    <location>
        <begin position="163"/>
        <end position="172"/>
    </location>
</feature>